<evidence type="ECO:0000256" key="1">
    <source>
        <dbReference type="ARBA" id="ARBA00022490"/>
    </source>
</evidence>
<proteinExistence type="inferred from homology"/>
<dbReference type="Pfam" id="PF00588">
    <property type="entry name" value="SpoU_methylase"/>
    <property type="match status" value="1"/>
</dbReference>
<dbReference type="FunFam" id="3.40.1280.10:FF:000002">
    <property type="entry name" value="Peptidylprolyl isomerase"/>
    <property type="match status" value="1"/>
</dbReference>
<dbReference type="SUPFAM" id="SSF75217">
    <property type="entry name" value="alpha/beta knot"/>
    <property type="match status" value="1"/>
</dbReference>
<comment type="caution">
    <text evidence="7">The sequence shown here is derived from an EMBL/GenBank/DDBJ whole genome shotgun (WGS) entry which is preliminary data.</text>
</comment>
<protein>
    <submittedName>
        <fullName evidence="7">Trna (Cytosine34-2'-o-)-methyltransferase</fullName>
    </submittedName>
</protein>
<name>A0A0W8E4D3_9ZZZZ</name>
<reference evidence="7" key="1">
    <citation type="journal article" date="2015" name="Proc. Natl. Acad. Sci. U.S.A.">
        <title>Networks of energetic and metabolic interactions define dynamics in microbial communities.</title>
        <authorList>
            <person name="Embree M."/>
            <person name="Liu J.K."/>
            <person name="Al-Bassam M.M."/>
            <person name="Zengler K."/>
        </authorList>
    </citation>
    <scope>NUCLEOTIDE SEQUENCE</scope>
</reference>
<feature type="domain" description="tRNA/rRNA methyltransferase SpoU type" evidence="6">
    <location>
        <begin position="1"/>
        <end position="140"/>
    </location>
</feature>
<evidence type="ECO:0000256" key="3">
    <source>
        <dbReference type="ARBA" id="ARBA00022679"/>
    </source>
</evidence>
<dbReference type="GO" id="GO:0008173">
    <property type="term" value="F:RNA methyltransferase activity"/>
    <property type="evidence" value="ECO:0007669"/>
    <property type="project" value="InterPro"/>
</dbReference>
<evidence type="ECO:0000259" key="6">
    <source>
        <dbReference type="Pfam" id="PF00588"/>
    </source>
</evidence>
<dbReference type="Gene3D" id="3.40.1280.10">
    <property type="match status" value="1"/>
</dbReference>
<sequence>MHIVLVEPEIPQNTGNIARTCALTRTKLHLVKPLGFSLEDRYLKRAGLDYWDLVDIKIWDDFFQFRETVKGGNVYLATTKADRYYHQVNYQAEDVIVFGCETRGLAASIRDSFPDHQIRVPMLDIGRSLNLGNSAAIIIYEALRQLEFSGLK</sequence>
<dbReference type="InterPro" id="IPR016914">
    <property type="entry name" value="TrmL"/>
</dbReference>
<dbReference type="PANTHER" id="PTHR42971:SF1">
    <property type="entry name" value="TRNA (CYTIDINE(34)-2'-O)-METHYLTRANSFERASE"/>
    <property type="match status" value="1"/>
</dbReference>
<keyword evidence="4" id="KW-0949">S-adenosyl-L-methionine</keyword>
<keyword evidence="3 7" id="KW-0808">Transferase</keyword>
<evidence type="ECO:0000256" key="2">
    <source>
        <dbReference type="ARBA" id="ARBA00022603"/>
    </source>
</evidence>
<dbReference type="InterPro" id="IPR029028">
    <property type="entry name" value="Alpha/beta_knot_MTases"/>
</dbReference>
<dbReference type="InterPro" id="IPR029026">
    <property type="entry name" value="tRNA_m1G_MTases_N"/>
</dbReference>
<dbReference type="InterPro" id="IPR001537">
    <property type="entry name" value="SpoU_MeTrfase"/>
</dbReference>
<dbReference type="GO" id="GO:0042802">
    <property type="term" value="F:identical protein binding"/>
    <property type="evidence" value="ECO:0007669"/>
    <property type="project" value="UniProtKB-ARBA"/>
</dbReference>
<dbReference type="EMBL" id="LNQE01001888">
    <property type="protein sequence ID" value="KUG03265.1"/>
    <property type="molecule type" value="Genomic_DNA"/>
</dbReference>
<keyword evidence="5" id="KW-0819">tRNA processing</keyword>
<keyword evidence="1" id="KW-0963">Cytoplasm</keyword>
<dbReference type="AlphaFoldDB" id="A0A0W8E4D3"/>
<evidence type="ECO:0000313" key="7">
    <source>
        <dbReference type="EMBL" id="KUG03265.1"/>
    </source>
</evidence>
<accession>A0A0W8E4D3</accession>
<dbReference type="PANTHER" id="PTHR42971">
    <property type="entry name" value="TRNA (CYTIDINE(34)-2'-O)-METHYLTRANSFERASE"/>
    <property type="match status" value="1"/>
</dbReference>
<dbReference type="PIRSF" id="PIRSF029256">
    <property type="entry name" value="SpoU_TrmH_prd"/>
    <property type="match status" value="1"/>
</dbReference>
<dbReference type="GO" id="GO:0003723">
    <property type="term" value="F:RNA binding"/>
    <property type="evidence" value="ECO:0007669"/>
    <property type="project" value="InterPro"/>
</dbReference>
<dbReference type="GO" id="GO:0002130">
    <property type="term" value="P:wobble position ribose methylation"/>
    <property type="evidence" value="ECO:0007669"/>
    <property type="project" value="TreeGrafter"/>
</dbReference>
<dbReference type="HAMAP" id="MF_01885">
    <property type="entry name" value="tRNA_methyltr_TrmL"/>
    <property type="match status" value="1"/>
</dbReference>
<dbReference type="CDD" id="cd18094">
    <property type="entry name" value="SpoU-like_TrmL"/>
    <property type="match status" value="1"/>
</dbReference>
<gene>
    <name evidence="7" type="ORF">ASZ90_019364</name>
</gene>
<organism evidence="7">
    <name type="scientific">hydrocarbon metagenome</name>
    <dbReference type="NCBI Taxonomy" id="938273"/>
    <lineage>
        <taxon>unclassified sequences</taxon>
        <taxon>metagenomes</taxon>
        <taxon>ecological metagenomes</taxon>
    </lineage>
</organism>
<keyword evidence="2 7" id="KW-0489">Methyltransferase</keyword>
<evidence type="ECO:0000256" key="4">
    <source>
        <dbReference type="ARBA" id="ARBA00022691"/>
    </source>
</evidence>
<evidence type="ECO:0000256" key="5">
    <source>
        <dbReference type="ARBA" id="ARBA00022694"/>
    </source>
</evidence>